<sequence length="139" mass="15652">MGGALGEEAWMRRSTEVGPTEALRDALTCWRGICYSFGFASRANHGLPFPFACFLPQVADGSCRPVRRPRFLSRPSSATRQANHRFDSGEFWTRRIGLVRLVTDPSQTRHDSANPNPTRVFIDSSFFPVPDPRPRLEVT</sequence>
<protein>
    <submittedName>
        <fullName evidence="1">Uncharacterized protein</fullName>
    </submittedName>
</protein>
<accession>A0AAV7EQR9</accession>
<gene>
    <name evidence="1" type="ORF">H6P81_011172</name>
</gene>
<dbReference type="AlphaFoldDB" id="A0AAV7EQR9"/>
<proteinExistence type="predicted"/>
<evidence type="ECO:0000313" key="2">
    <source>
        <dbReference type="Proteomes" id="UP000825729"/>
    </source>
</evidence>
<organism evidence="1 2">
    <name type="scientific">Aristolochia fimbriata</name>
    <name type="common">White veined hardy Dutchman's pipe vine</name>
    <dbReference type="NCBI Taxonomy" id="158543"/>
    <lineage>
        <taxon>Eukaryota</taxon>
        <taxon>Viridiplantae</taxon>
        <taxon>Streptophyta</taxon>
        <taxon>Embryophyta</taxon>
        <taxon>Tracheophyta</taxon>
        <taxon>Spermatophyta</taxon>
        <taxon>Magnoliopsida</taxon>
        <taxon>Magnoliidae</taxon>
        <taxon>Piperales</taxon>
        <taxon>Aristolochiaceae</taxon>
        <taxon>Aristolochia</taxon>
    </lineage>
</organism>
<name>A0AAV7EQR9_ARIFI</name>
<comment type="caution">
    <text evidence="1">The sequence shown here is derived from an EMBL/GenBank/DDBJ whole genome shotgun (WGS) entry which is preliminary data.</text>
</comment>
<dbReference type="Proteomes" id="UP000825729">
    <property type="component" value="Unassembled WGS sequence"/>
</dbReference>
<evidence type="ECO:0000313" key="1">
    <source>
        <dbReference type="EMBL" id="KAG9451207.1"/>
    </source>
</evidence>
<keyword evidence="2" id="KW-1185">Reference proteome</keyword>
<reference evidence="1 2" key="1">
    <citation type="submission" date="2021-07" db="EMBL/GenBank/DDBJ databases">
        <title>The Aristolochia fimbriata genome: insights into angiosperm evolution, floral development and chemical biosynthesis.</title>
        <authorList>
            <person name="Jiao Y."/>
        </authorList>
    </citation>
    <scope>NUCLEOTIDE SEQUENCE [LARGE SCALE GENOMIC DNA]</scope>
    <source>
        <strain evidence="1">IBCAS-2021</strain>
        <tissue evidence="1">Leaf</tissue>
    </source>
</reference>
<dbReference type="EMBL" id="JAINDJ010000004">
    <property type="protein sequence ID" value="KAG9451207.1"/>
    <property type="molecule type" value="Genomic_DNA"/>
</dbReference>